<keyword evidence="3" id="KW-1000">Mitochondrion outer membrane</keyword>
<evidence type="ECO:0000259" key="6">
    <source>
        <dbReference type="SMART" id="SM00382"/>
    </source>
</evidence>
<protein>
    <recommendedName>
        <fullName evidence="6">AAA+ ATPase domain-containing protein</fullName>
    </recommendedName>
</protein>
<comment type="caution">
    <text evidence="7">The sequence shown here is derived from an EMBL/GenBank/DDBJ whole genome shotgun (WGS) entry which is preliminary data.</text>
</comment>
<dbReference type="Proteomes" id="UP000243081">
    <property type="component" value="Unassembled WGS sequence"/>
</dbReference>
<feature type="compositionally biased region" description="Low complexity" evidence="5">
    <location>
        <begin position="13"/>
        <end position="23"/>
    </location>
</feature>
<feature type="region of interest" description="Disordered" evidence="5">
    <location>
        <begin position="1"/>
        <end position="24"/>
    </location>
</feature>
<keyword evidence="3" id="KW-0496">Mitochondrion</keyword>
<feature type="compositionally biased region" description="Low complexity" evidence="5">
    <location>
        <begin position="733"/>
        <end position="754"/>
    </location>
</feature>
<evidence type="ECO:0000256" key="3">
    <source>
        <dbReference type="ARBA" id="ARBA00022787"/>
    </source>
</evidence>
<dbReference type="OrthoDB" id="39734at2759"/>
<feature type="compositionally biased region" description="Basic and acidic residues" evidence="5">
    <location>
        <begin position="805"/>
        <end position="820"/>
    </location>
</feature>
<dbReference type="SUPFAM" id="SSF52540">
    <property type="entry name" value="P-loop containing nucleoside triphosphate hydrolases"/>
    <property type="match status" value="1"/>
</dbReference>
<evidence type="ECO:0000256" key="5">
    <source>
        <dbReference type="SAM" id="MobiDB-lite"/>
    </source>
</evidence>
<dbReference type="InterPro" id="IPR003959">
    <property type="entry name" value="ATPase_AAA_core"/>
</dbReference>
<feature type="region of interest" description="Disordered" evidence="5">
    <location>
        <begin position="722"/>
        <end position="860"/>
    </location>
</feature>
<reference evidence="7 8" key="1">
    <citation type="submission" date="2016-03" db="EMBL/GenBank/DDBJ databases">
        <title>Fine-scale spatial genetic structure of a fungal parasite of coffee scale insects.</title>
        <authorList>
            <person name="Jackson D."/>
            <person name="Zemenick K.A."/>
            <person name="Malloure B."/>
            <person name="Quandt C.A."/>
            <person name="James T.Y."/>
        </authorList>
    </citation>
    <scope>NUCLEOTIDE SEQUENCE [LARGE SCALE GENOMIC DNA]</scope>
    <source>
        <strain evidence="7 8">UM487</strain>
    </source>
</reference>
<evidence type="ECO:0000256" key="1">
    <source>
        <dbReference type="ARBA" id="ARBA00004572"/>
    </source>
</evidence>
<dbReference type="OMA" id="CRAIAND"/>
<dbReference type="GO" id="GO:0005524">
    <property type="term" value="F:ATP binding"/>
    <property type="evidence" value="ECO:0007669"/>
    <property type="project" value="UniProtKB-KW"/>
</dbReference>
<dbReference type="PANTHER" id="PTHR45644">
    <property type="entry name" value="AAA ATPASE, PUTATIVE (AFU_ORTHOLOGUE AFUA_2G12920)-RELATED-RELATED"/>
    <property type="match status" value="1"/>
</dbReference>
<dbReference type="InterPro" id="IPR027417">
    <property type="entry name" value="P-loop_NTPase"/>
</dbReference>
<evidence type="ECO:0000313" key="8">
    <source>
        <dbReference type="Proteomes" id="UP000243081"/>
    </source>
</evidence>
<feature type="compositionally biased region" description="Polar residues" evidence="5">
    <location>
        <begin position="1"/>
        <end position="12"/>
    </location>
</feature>
<keyword evidence="2" id="KW-0547">Nucleotide-binding</keyword>
<keyword evidence="8" id="KW-1185">Reference proteome</keyword>
<dbReference type="PANTHER" id="PTHR45644:SF56">
    <property type="entry name" value="AAA ATPASE, PUTATIVE (AFU_ORTHOLOGUE AFUA_2G12920)-RELATED"/>
    <property type="match status" value="1"/>
</dbReference>
<dbReference type="InterPro" id="IPR003593">
    <property type="entry name" value="AAA+_ATPase"/>
</dbReference>
<dbReference type="Pfam" id="PF17862">
    <property type="entry name" value="AAA_lid_3"/>
    <property type="match status" value="1"/>
</dbReference>
<evidence type="ECO:0000313" key="7">
    <source>
        <dbReference type="EMBL" id="OAR01951.1"/>
    </source>
</evidence>
<organism evidence="7 8">
    <name type="scientific">Cordyceps confragosa</name>
    <name type="common">Lecanicillium lecanii</name>
    <dbReference type="NCBI Taxonomy" id="2714763"/>
    <lineage>
        <taxon>Eukaryota</taxon>
        <taxon>Fungi</taxon>
        <taxon>Dikarya</taxon>
        <taxon>Ascomycota</taxon>
        <taxon>Pezizomycotina</taxon>
        <taxon>Sordariomycetes</taxon>
        <taxon>Hypocreomycetidae</taxon>
        <taxon>Hypocreales</taxon>
        <taxon>Cordycipitaceae</taxon>
        <taxon>Akanthomyces</taxon>
    </lineage>
</organism>
<accession>A0A179IK05</accession>
<proteinExistence type="predicted"/>
<dbReference type="Gene3D" id="3.40.50.300">
    <property type="entry name" value="P-loop containing nucleotide triphosphate hydrolases"/>
    <property type="match status" value="1"/>
</dbReference>
<gene>
    <name evidence="7" type="ORF">LLEC1_04878</name>
</gene>
<feature type="domain" description="AAA+ ATPase" evidence="6">
    <location>
        <begin position="521"/>
        <end position="657"/>
    </location>
</feature>
<evidence type="ECO:0000256" key="4">
    <source>
        <dbReference type="ARBA" id="ARBA00022840"/>
    </source>
</evidence>
<dbReference type="GO" id="GO:0016887">
    <property type="term" value="F:ATP hydrolysis activity"/>
    <property type="evidence" value="ECO:0007669"/>
    <property type="project" value="InterPro"/>
</dbReference>
<comment type="subcellular location">
    <subcellularLocation>
        <location evidence="1">Mitochondrion outer membrane</location>
        <topology evidence="1">Single-pass membrane protein</topology>
    </subcellularLocation>
</comment>
<feature type="compositionally biased region" description="Basic and acidic residues" evidence="5">
    <location>
        <begin position="830"/>
        <end position="860"/>
    </location>
</feature>
<evidence type="ECO:0000256" key="2">
    <source>
        <dbReference type="ARBA" id="ARBA00022741"/>
    </source>
</evidence>
<feature type="compositionally biased region" description="Acidic residues" evidence="5">
    <location>
        <begin position="434"/>
        <end position="450"/>
    </location>
</feature>
<feature type="region of interest" description="Disordered" evidence="5">
    <location>
        <begin position="425"/>
        <end position="462"/>
    </location>
</feature>
<dbReference type="InterPro" id="IPR041569">
    <property type="entry name" value="AAA_lid_3"/>
</dbReference>
<dbReference type="Pfam" id="PF00004">
    <property type="entry name" value="AAA"/>
    <property type="match status" value="1"/>
</dbReference>
<name>A0A179IK05_CORDF</name>
<dbReference type="SMART" id="SM00382">
    <property type="entry name" value="AAA"/>
    <property type="match status" value="1"/>
</dbReference>
<keyword evidence="4" id="KW-0067">ATP-binding</keyword>
<dbReference type="GO" id="GO:0005741">
    <property type="term" value="C:mitochondrial outer membrane"/>
    <property type="evidence" value="ECO:0007669"/>
    <property type="project" value="UniProtKB-SubCell"/>
</dbReference>
<dbReference type="Gene3D" id="1.10.8.60">
    <property type="match status" value="1"/>
</dbReference>
<keyword evidence="3" id="KW-0472">Membrane</keyword>
<dbReference type="InterPro" id="IPR051701">
    <property type="entry name" value="Mito_OM_Translocase_MSP1"/>
</dbReference>
<sequence>MSSNAASEQGLGSTESPPTVTSVPPMPNYTIPDWFFSDNVKTATQLSAAKPKIFLADLPKSSFGKEGLKHDYEKDGETAFGVSRQTFLSARDTIASCLVHDAHGRLSTQNNGLILRIEKKHPPEMPMEYVDALAKEFSATSVTLTLHDFHALAAAYQDQTPAELQQPFDQDLTRNMSRELGYSKLHPSHDLVCHYFGNRGRQKATDAANERSKQALAAILGVQRRITSNEATAVNKDPAPSPEQPLMIHVAEAQLLMERSQGLRIVARLADAVAQERKAGKPVTLVITGDHVARYRIDFRELSGKSGIPTSATLSIKYLVVPAALDSAKDSNTKVSASFIANLKFLLRFYARQNFDTETLLPKTKWNLELDDSINTLSAENSHLLESVAMQITGRAFGGQKLSVDDVAKVVNQVAIGQKIEAGEYNLTPHQEDADTEDDSETSSDDDDNSETGKNGIREESDLNKYEKALHGSIVKVEQLQDTKYEDVILHNDIKDIIKQLVLLSRMKIDVKSSLLMSAVQISGALLYGPPGTGKTHLSRAIANSLGSNMLALDSATLTSKYVGETEKYIKAAFSLARKYAPCILFLDEVDALFYRRSSGDRSWQRSALTQFLQEVDGLQGGVPGAPFVLVATNRPMDLDTAFLRRLPQKIYFELPDETARAQILRVLLNKEDLHSDLDIDHLASLTSGYSGSDLKNLCAEAALLCVLEMSRKEVKEAAQGAEAAKPLRDDASMSSGAGSAAVNSNAKSTSAATKSDEADAPNAEVAESNSNVDGGSKDDQSPHAPGGRELMESIAPMGTAGGSHHKDDRDNHKASKDEAPSAPPAATNKETEKEIKRREKLARKEARAKNRREREEKKEAEALYEAKFAKLCLTNAVFEKALKRMRPTVSREAIQEIDRFVKLYSEQ</sequence>
<dbReference type="AlphaFoldDB" id="A0A179IK05"/>
<dbReference type="EMBL" id="LUKN01000910">
    <property type="protein sequence ID" value="OAR01951.1"/>
    <property type="molecule type" value="Genomic_DNA"/>
</dbReference>